<feature type="modified residue" description="4-aspartylphosphate" evidence="2">
    <location>
        <position position="56"/>
    </location>
</feature>
<evidence type="ECO:0000313" key="4">
    <source>
        <dbReference type="EMBL" id="MDQ0435836.1"/>
    </source>
</evidence>
<sequence length="123" mass="13221">MPHDAKCIAIVDDDASVRDATGSLIRSLGLKVRTFSSAADLLALPDRDAIDCLITDVQMDPIGGVELFQRLRDEGIAMPVIFITAFPDARIRDRMMTAGALGFFAKPFDAQALIDCVEAAIAP</sequence>
<feature type="domain" description="Response regulatory" evidence="3">
    <location>
        <begin position="7"/>
        <end position="121"/>
    </location>
</feature>
<keyword evidence="5" id="KW-1185">Reference proteome</keyword>
<dbReference type="InterPro" id="IPR001789">
    <property type="entry name" value="Sig_transdc_resp-reg_receiver"/>
</dbReference>
<evidence type="ECO:0000256" key="1">
    <source>
        <dbReference type="ARBA" id="ARBA00022553"/>
    </source>
</evidence>
<accession>A0ABU0H2Y5</accession>
<keyword evidence="1 2" id="KW-0597">Phosphoprotein</keyword>
<dbReference type="Proteomes" id="UP001241603">
    <property type="component" value="Unassembled WGS sequence"/>
</dbReference>
<dbReference type="EMBL" id="JAUSVO010000001">
    <property type="protein sequence ID" value="MDQ0435836.1"/>
    <property type="molecule type" value="Genomic_DNA"/>
</dbReference>
<evidence type="ECO:0000256" key="2">
    <source>
        <dbReference type="PROSITE-ProRule" id="PRU00169"/>
    </source>
</evidence>
<reference evidence="4 5" key="1">
    <citation type="submission" date="2023-07" db="EMBL/GenBank/DDBJ databases">
        <title>Genomic Encyclopedia of Type Strains, Phase IV (KMG-IV): sequencing the most valuable type-strain genomes for metagenomic binning, comparative biology and taxonomic classification.</title>
        <authorList>
            <person name="Goeker M."/>
        </authorList>
    </citation>
    <scope>NUCLEOTIDE SEQUENCE [LARGE SCALE GENOMIC DNA]</scope>
    <source>
        <strain evidence="4 5">B6-8</strain>
    </source>
</reference>
<dbReference type="PANTHER" id="PTHR44591">
    <property type="entry name" value="STRESS RESPONSE REGULATOR PROTEIN 1"/>
    <property type="match status" value="1"/>
</dbReference>
<dbReference type="Gene3D" id="3.40.50.2300">
    <property type="match status" value="1"/>
</dbReference>
<gene>
    <name evidence="4" type="ORF">QO014_000206</name>
</gene>
<dbReference type="SUPFAM" id="SSF52172">
    <property type="entry name" value="CheY-like"/>
    <property type="match status" value="1"/>
</dbReference>
<protein>
    <submittedName>
        <fullName evidence="4">FixJ family two-component response regulator</fullName>
    </submittedName>
</protein>
<proteinExistence type="predicted"/>
<organism evidence="4 5">
    <name type="scientific">Kaistia dalseonensis</name>
    <dbReference type="NCBI Taxonomy" id="410840"/>
    <lineage>
        <taxon>Bacteria</taxon>
        <taxon>Pseudomonadati</taxon>
        <taxon>Pseudomonadota</taxon>
        <taxon>Alphaproteobacteria</taxon>
        <taxon>Hyphomicrobiales</taxon>
        <taxon>Kaistiaceae</taxon>
        <taxon>Kaistia</taxon>
    </lineage>
</organism>
<dbReference type="SMART" id="SM00448">
    <property type="entry name" value="REC"/>
    <property type="match status" value="1"/>
</dbReference>
<dbReference type="PROSITE" id="PS50110">
    <property type="entry name" value="RESPONSE_REGULATORY"/>
    <property type="match status" value="1"/>
</dbReference>
<dbReference type="InterPro" id="IPR011006">
    <property type="entry name" value="CheY-like_superfamily"/>
</dbReference>
<dbReference type="Pfam" id="PF00072">
    <property type="entry name" value="Response_reg"/>
    <property type="match status" value="1"/>
</dbReference>
<dbReference type="RefSeq" id="WP_266346794.1">
    <property type="nucleotide sequence ID" value="NZ_JAPKNG010000001.1"/>
</dbReference>
<name>A0ABU0H2Y5_9HYPH</name>
<dbReference type="InterPro" id="IPR050595">
    <property type="entry name" value="Bact_response_regulator"/>
</dbReference>
<dbReference type="PANTHER" id="PTHR44591:SF25">
    <property type="entry name" value="CHEMOTAXIS TWO-COMPONENT RESPONSE REGULATOR"/>
    <property type="match status" value="1"/>
</dbReference>
<evidence type="ECO:0000313" key="5">
    <source>
        <dbReference type="Proteomes" id="UP001241603"/>
    </source>
</evidence>
<evidence type="ECO:0000259" key="3">
    <source>
        <dbReference type="PROSITE" id="PS50110"/>
    </source>
</evidence>
<comment type="caution">
    <text evidence="4">The sequence shown here is derived from an EMBL/GenBank/DDBJ whole genome shotgun (WGS) entry which is preliminary data.</text>
</comment>